<dbReference type="AlphaFoldDB" id="Q1N280"/>
<dbReference type="RefSeq" id="WP_007018335.1">
    <property type="nucleotide sequence ID" value="NZ_CH724116.1"/>
</dbReference>
<proteinExistence type="predicted"/>
<evidence type="ECO:0000313" key="2">
    <source>
        <dbReference type="EMBL" id="EAT12284.1"/>
    </source>
</evidence>
<gene>
    <name evidence="2" type="ORF">RED65_15633</name>
</gene>
<dbReference type="PANTHER" id="PTHR33570:SF2">
    <property type="entry name" value="CARBOXYMUCONOLACTONE DECARBOXYLASE-LIKE DOMAIN-CONTAINING PROTEIN"/>
    <property type="match status" value="1"/>
</dbReference>
<keyword evidence="3" id="KW-1185">Reference proteome</keyword>
<accession>Q1N280</accession>
<dbReference type="GO" id="GO:0051920">
    <property type="term" value="F:peroxiredoxin activity"/>
    <property type="evidence" value="ECO:0007669"/>
    <property type="project" value="InterPro"/>
</dbReference>
<feature type="domain" description="Carboxymuconolactone decarboxylase-like" evidence="1">
    <location>
        <begin position="33"/>
        <end position="115"/>
    </location>
</feature>
<dbReference type="InterPro" id="IPR052512">
    <property type="entry name" value="4CMD/NDH-1_regulator"/>
</dbReference>
<dbReference type="PANTHER" id="PTHR33570">
    <property type="entry name" value="4-CARBOXYMUCONOLACTONE DECARBOXYLASE FAMILY PROTEIN"/>
    <property type="match status" value="1"/>
</dbReference>
<organism evidence="2 3">
    <name type="scientific">Bermanella marisrubri</name>
    <dbReference type="NCBI Taxonomy" id="207949"/>
    <lineage>
        <taxon>Bacteria</taxon>
        <taxon>Pseudomonadati</taxon>
        <taxon>Pseudomonadota</taxon>
        <taxon>Gammaproteobacteria</taxon>
        <taxon>Oceanospirillales</taxon>
        <taxon>Oceanospirillaceae</taxon>
        <taxon>Bermanella</taxon>
    </lineage>
</organism>
<dbReference type="Pfam" id="PF02627">
    <property type="entry name" value="CMD"/>
    <property type="match status" value="1"/>
</dbReference>
<evidence type="ECO:0000259" key="1">
    <source>
        <dbReference type="Pfam" id="PF02627"/>
    </source>
</evidence>
<dbReference type="EMBL" id="AAQH01000008">
    <property type="protein sequence ID" value="EAT12284.1"/>
    <property type="molecule type" value="Genomic_DNA"/>
</dbReference>
<reference evidence="2 3" key="1">
    <citation type="submission" date="2006-03" db="EMBL/GenBank/DDBJ databases">
        <authorList>
            <person name="Pinhassi J."/>
            <person name="Pedros-Alio C."/>
            <person name="Ferriera S."/>
            <person name="Johnson J."/>
            <person name="Kravitz S."/>
            <person name="Halpern A."/>
            <person name="Remington K."/>
            <person name="Beeson K."/>
            <person name="Tran B."/>
            <person name="Rogers Y.-H."/>
            <person name="Friedman R."/>
            <person name="Venter J.C."/>
        </authorList>
    </citation>
    <scope>NUCLEOTIDE SEQUENCE [LARGE SCALE GENOMIC DNA]</scope>
    <source>
        <strain evidence="2 3">RED65</strain>
    </source>
</reference>
<dbReference type="Proteomes" id="UP000004263">
    <property type="component" value="Unassembled WGS sequence"/>
</dbReference>
<dbReference type="OrthoDB" id="9801400at2"/>
<dbReference type="InterPro" id="IPR029032">
    <property type="entry name" value="AhpD-like"/>
</dbReference>
<protein>
    <submittedName>
        <fullName evidence="2">4-carboxymuconolactone decarboxylase</fullName>
    </submittedName>
</protein>
<dbReference type="HOGENOM" id="CLU_070025_3_0_6"/>
<sequence>MSKETGEKIRREVMGDEFVDRALNNVDELTAPLQDYINEHAWGSTWQREDLDRKTRSLVTLAMLTAQKAVTEIKGHTRGALRNGASKQEIAAVFLHSAVYCGAPTAQEAFRAAKEVLDNWEE</sequence>
<comment type="caution">
    <text evidence="2">The sequence shown here is derived from an EMBL/GenBank/DDBJ whole genome shotgun (WGS) entry which is preliminary data.</text>
</comment>
<dbReference type="SUPFAM" id="SSF69118">
    <property type="entry name" value="AhpD-like"/>
    <property type="match status" value="1"/>
</dbReference>
<name>Q1N280_9GAMM</name>
<evidence type="ECO:0000313" key="3">
    <source>
        <dbReference type="Proteomes" id="UP000004263"/>
    </source>
</evidence>
<dbReference type="Gene3D" id="1.20.1290.10">
    <property type="entry name" value="AhpD-like"/>
    <property type="match status" value="1"/>
</dbReference>
<dbReference type="InterPro" id="IPR003779">
    <property type="entry name" value="CMD-like"/>
</dbReference>
<dbReference type="STRING" id="207949.RED65_15633"/>